<accession>A0ACC2UHR0</accession>
<protein>
    <submittedName>
        <fullName evidence="1">Uncharacterized protein</fullName>
    </submittedName>
</protein>
<dbReference type="EMBL" id="QTSX02000716">
    <property type="protein sequence ID" value="KAJ9086573.1"/>
    <property type="molecule type" value="Genomic_DNA"/>
</dbReference>
<gene>
    <name evidence="1" type="ORF">DSO57_1002700</name>
</gene>
<proteinExistence type="predicted"/>
<name>A0ACC2UHR0_9FUNG</name>
<evidence type="ECO:0000313" key="2">
    <source>
        <dbReference type="Proteomes" id="UP001165960"/>
    </source>
</evidence>
<evidence type="ECO:0000313" key="1">
    <source>
        <dbReference type="EMBL" id="KAJ9086573.1"/>
    </source>
</evidence>
<dbReference type="Proteomes" id="UP001165960">
    <property type="component" value="Unassembled WGS sequence"/>
</dbReference>
<sequence length="144" mass="15589">MSSSNNNQVIKLFPGLEKIMQGHTGSSNSEASVYGHTQPAGSSPRTIQECILSLVSSIMALFAHHTQAAANTDCVSTLAFRIRQVSHGVTFRIDNPLPLETWAQGQDLNPEPQLLWAVSPMNQGPTHPRFSEIEPLQTGVPAKS</sequence>
<keyword evidence="2" id="KW-1185">Reference proteome</keyword>
<organism evidence="1 2">
    <name type="scientific">Entomophthora muscae</name>
    <dbReference type="NCBI Taxonomy" id="34485"/>
    <lineage>
        <taxon>Eukaryota</taxon>
        <taxon>Fungi</taxon>
        <taxon>Fungi incertae sedis</taxon>
        <taxon>Zoopagomycota</taxon>
        <taxon>Entomophthoromycotina</taxon>
        <taxon>Entomophthoromycetes</taxon>
        <taxon>Entomophthorales</taxon>
        <taxon>Entomophthoraceae</taxon>
        <taxon>Entomophthora</taxon>
    </lineage>
</organism>
<comment type="caution">
    <text evidence="1">The sequence shown here is derived from an EMBL/GenBank/DDBJ whole genome shotgun (WGS) entry which is preliminary data.</text>
</comment>
<reference evidence="1" key="1">
    <citation type="submission" date="2022-04" db="EMBL/GenBank/DDBJ databases">
        <title>Genome of the entomopathogenic fungus Entomophthora muscae.</title>
        <authorList>
            <person name="Elya C."/>
            <person name="Lovett B.R."/>
            <person name="Lee E."/>
            <person name="Macias A.M."/>
            <person name="Hajek A.E."/>
            <person name="De Bivort B.L."/>
            <person name="Kasson M.T."/>
            <person name="De Fine Licht H.H."/>
            <person name="Stajich J.E."/>
        </authorList>
    </citation>
    <scope>NUCLEOTIDE SEQUENCE</scope>
    <source>
        <strain evidence="1">Berkeley</strain>
    </source>
</reference>